<dbReference type="Pfam" id="PF00075">
    <property type="entry name" value="RNase_H"/>
    <property type="match status" value="1"/>
</dbReference>
<dbReference type="EMBL" id="GBHO01034492">
    <property type="protein sequence ID" value="JAG09112.1"/>
    <property type="molecule type" value="Transcribed_RNA"/>
</dbReference>
<protein>
    <recommendedName>
        <fullName evidence="1">RNase H type-1 domain-containing protein</fullName>
    </recommendedName>
</protein>
<dbReference type="AlphaFoldDB" id="A0A0A9WL17"/>
<gene>
    <name evidence="2" type="ORF">CM83_16158</name>
</gene>
<dbReference type="PROSITE" id="PS50879">
    <property type="entry name" value="RNASE_H_1"/>
    <property type="match status" value="1"/>
</dbReference>
<feature type="domain" description="RNase H type-1" evidence="1">
    <location>
        <begin position="1"/>
        <end position="120"/>
    </location>
</feature>
<dbReference type="GO" id="GO:0003676">
    <property type="term" value="F:nucleic acid binding"/>
    <property type="evidence" value="ECO:0007669"/>
    <property type="project" value="InterPro"/>
</dbReference>
<dbReference type="InterPro" id="IPR002156">
    <property type="entry name" value="RNaseH_domain"/>
</dbReference>
<dbReference type="InterPro" id="IPR012337">
    <property type="entry name" value="RNaseH-like_sf"/>
</dbReference>
<evidence type="ECO:0000259" key="1">
    <source>
        <dbReference type="PROSITE" id="PS50879"/>
    </source>
</evidence>
<accession>A0A0A9WL17</accession>
<dbReference type="InterPro" id="IPR036397">
    <property type="entry name" value="RNaseH_sf"/>
</dbReference>
<reference evidence="2" key="1">
    <citation type="journal article" date="2014" name="PLoS ONE">
        <title>Transcriptome-Based Identification of ABC Transporters in the Western Tarnished Plant Bug Lygus hesperus.</title>
        <authorList>
            <person name="Hull J.J."/>
            <person name="Chaney K."/>
            <person name="Geib S.M."/>
            <person name="Fabrick J.A."/>
            <person name="Brent C.S."/>
            <person name="Walsh D."/>
            <person name="Lavine L.C."/>
        </authorList>
    </citation>
    <scope>NUCLEOTIDE SEQUENCE</scope>
</reference>
<dbReference type="GO" id="GO:0004523">
    <property type="term" value="F:RNA-DNA hybrid ribonuclease activity"/>
    <property type="evidence" value="ECO:0007669"/>
    <property type="project" value="InterPro"/>
</dbReference>
<name>A0A0A9WL17_LYGHE</name>
<proteinExistence type="predicted"/>
<evidence type="ECO:0000313" key="2">
    <source>
        <dbReference type="EMBL" id="JAG09112.1"/>
    </source>
</evidence>
<feature type="non-terminal residue" evidence="2">
    <location>
        <position position="1"/>
    </location>
</feature>
<dbReference type="Gene3D" id="3.30.420.10">
    <property type="entry name" value="Ribonuclease H-like superfamily/Ribonuclease H"/>
    <property type="match status" value="1"/>
</dbReference>
<dbReference type="SUPFAM" id="SSF53098">
    <property type="entry name" value="Ribonuclease H-like"/>
    <property type="match status" value="1"/>
</dbReference>
<sequence>RVGSAYYVQNQQVNAQFRLADFASIYTAELVALHEALKYTSQLNPDGERRVIIISDSLSALSKLRNVSPGSNITILEGEILKTCETLRTSGWQFKLIWVKSHSGILGNEMADTYAKEATNHPTIDVLAPIYSPKDLNTKFREKLRQDWQQTFDGYPAGEYYRTMFPRVSLKPWYLSCTDKSKAFFKTVVRMRTGHCVTKTYLHRTGRSENEMCDECQEPETLSHIILECAKFHRERGVYPFGMMYISSYEVFVLYSTLTFTFPKGKKTFSVYDRKATFVGRIGFLMFKCSKMSFGINV</sequence>
<dbReference type="CDD" id="cd09276">
    <property type="entry name" value="Rnase_HI_RT_non_LTR"/>
    <property type="match status" value="1"/>
</dbReference>
<organism evidence="2">
    <name type="scientific">Lygus hesperus</name>
    <name type="common">Western plant bug</name>
    <dbReference type="NCBI Taxonomy" id="30085"/>
    <lineage>
        <taxon>Eukaryota</taxon>
        <taxon>Metazoa</taxon>
        <taxon>Ecdysozoa</taxon>
        <taxon>Arthropoda</taxon>
        <taxon>Hexapoda</taxon>
        <taxon>Insecta</taxon>
        <taxon>Pterygota</taxon>
        <taxon>Neoptera</taxon>
        <taxon>Paraneoptera</taxon>
        <taxon>Hemiptera</taxon>
        <taxon>Heteroptera</taxon>
        <taxon>Panheteroptera</taxon>
        <taxon>Cimicomorpha</taxon>
        <taxon>Miridae</taxon>
        <taxon>Mirini</taxon>
        <taxon>Lygus</taxon>
    </lineage>
</organism>
<reference evidence="2" key="2">
    <citation type="submission" date="2014-07" db="EMBL/GenBank/DDBJ databases">
        <authorList>
            <person name="Hull J."/>
        </authorList>
    </citation>
    <scope>NUCLEOTIDE SEQUENCE</scope>
</reference>